<keyword evidence="2" id="KW-0732">Signal</keyword>
<evidence type="ECO:0000313" key="4">
    <source>
        <dbReference type="Proteomes" id="UP001501671"/>
    </source>
</evidence>
<organism evidence="3 4">
    <name type="scientific">Pigmentiphaga soli</name>
    <dbReference type="NCBI Taxonomy" id="1007095"/>
    <lineage>
        <taxon>Bacteria</taxon>
        <taxon>Pseudomonadati</taxon>
        <taxon>Pseudomonadota</taxon>
        <taxon>Betaproteobacteria</taxon>
        <taxon>Burkholderiales</taxon>
        <taxon>Alcaligenaceae</taxon>
        <taxon>Pigmentiphaga</taxon>
    </lineage>
</organism>
<dbReference type="EMBL" id="BAABFO010000002">
    <property type="protein sequence ID" value="GAA4324755.1"/>
    <property type="molecule type" value="Genomic_DNA"/>
</dbReference>
<keyword evidence="4" id="KW-1185">Reference proteome</keyword>
<dbReference type="CDD" id="cd13578">
    <property type="entry name" value="PBP2_Bug27"/>
    <property type="match status" value="1"/>
</dbReference>
<dbReference type="RefSeq" id="WP_345246288.1">
    <property type="nucleotide sequence ID" value="NZ_BAABFO010000002.1"/>
</dbReference>
<dbReference type="InterPro" id="IPR006311">
    <property type="entry name" value="TAT_signal"/>
</dbReference>
<feature type="chain" id="PRO_5046887388" evidence="2">
    <location>
        <begin position="38"/>
        <end position="338"/>
    </location>
</feature>
<dbReference type="Pfam" id="PF03401">
    <property type="entry name" value="TctC"/>
    <property type="match status" value="1"/>
</dbReference>
<name>A0ABP8GIC4_9BURK</name>
<proteinExistence type="inferred from homology"/>
<dbReference type="Gene3D" id="3.40.190.10">
    <property type="entry name" value="Periplasmic binding protein-like II"/>
    <property type="match status" value="1"/>
</dbReference>
<dbReference type="InterPro" id="IPR005064">
    <property type="entry name" value="BUG"/>
</dbReference>
<reference evidence="4" key="1">
    <citation type="journal article" date="2019" name="Int. J. Syst. Evol. Microbiol.">
        <title>The Global Catalogue of Microorganisms (GCM) 10K type strain sequencing project: providing services to taxonomists for standard genome sequencing and annotation.</title>
        <authorList>
            <consortium name="The Broad Institute Genomics Platform"/>
            <consortium name="The Broad Institute Genome Sequencing Center for Infectious Disease"/>
            <person name="Wu L."/>
            <person name="Ma J."/>
        </authorList>
    </citation>
    <scope>NUCLEOTIDE SEQUENCE [LARGE SCALE GENOMIC DNA]</scope>
    <source>
        <strain evidence="4">JCM 17666</strain>
    </source>
</reference>
<gene>
    <name evidence="3" type="ORF">GCM10023144_06550</name>
</gene>
<evidence type="ECO:0000313" key="3">
    <source>
        <dbReference type="EMBL" id="GAA4324755.1"/>
    </source>
</evidence>
<dbReference type="PROSITE" id="PS51318">
    <property type="entry name" value="TAT"/>
    <property type="match status" value="1"/>
</dbReference>
<feature type="signal peptide" evidence="2">
    <location>
        <begin position="1"/>
        <end position="37"/>
    </location>
</feature>
<evidence type="ECO:0000256" key="2">
    <source>
        <dbReference type="SAM" id="SignalP"/>
    </source>
</evidence>
<dbReference type="PANTHER" id="PTHR42928">
    <property type="entry name" value="TRICARBOXYLATE-BINDING PROTEIN"/>
    <property type="match status" value="1"/>
</dbReference>
<accession>A0ABP8GIC4</accession>
<comment type="caution">
    <text evidence="3">The sequence shown here is derived from an EMBL/GenBank/DDBJ whole genome shotgun (WGS) entry which is preliminary data.</text>
</comment>
<dbReference type="Gene3D" id="3.40.190.150">
    <property type="entry name" value="Bordetella uptake gene, domain 1"/>
    <property type="match status" value="1"/>
</dbReference>
<evidence type="ECO:0000256" key="1">
    <source>
        <dbReference type="ARBA" id="ARBA00006987"/>
    </source>
</evidence>
<sequence>MTVRRSPASGRAGLRRRLLGAALAAAAAGVAAAPAQAQSDWPSKPIRLVVPFPAGSSPDIIARVIAQPLGKALGQAIVVDNRAGAGGNIGTANVAHSAPDGYSVLFTINGPLATAPALYTKLNYDPLKDLAPVTLVATSPNVLVVDPALKVNSVGEFTSLLRKEPGKLNYGSVGAGSSAHLAMELLKGRENLDILHVPYAGFPQVITAILGGSVQAGFMVPAIAMPQVKEGKVKALAVTSLQRSPSLPDIPTMAEQGVPNFEVISWQAILVPAGTPKPIVDRLNTELVKIIRSDEVRKQLDAQYFTAAGSTPEELTALIKKETQTLGAVIKRLNLTLD</sequence>
<dbReference type="Proteomes" id="UP001501671">
    <property type="component" value="Unassembled WGS sequence"/>
</dbReference>
<comment type="similarity">
    <text evidence="1">Belongs to the UPF0065 (bug) family.</text>
</comment>
<dbReference type="PANTHER" id="PTHR42928:SF5">
    <property type="entry name" value="BLR1237 PROTEIN"/>
    <property type="match status" value="1"/>
</dbReference>
<dbReference type="InterPro" id="IPR042100">
    <property type="entry name" value="Bug_dom1"/>
</dbReference>
<dbReference type="PIRSF" id="PIRSF017082">
    <property type="entry name" value="YflP"/>
    <property type="match status" value="1"/>
</dbReference>
<protein>
    <submittedName>
        <fullName evidence="3">Tripartite tricarboxylate transporter substrate binding protein</fullName>
    </submittedName>
</protein>
<dbReference type="SUPFAM" id="SSF53850">
    <property type="entry name" value="Periplasmic binding protein-like II"/>
    <property type="match status" value="1"/>
</dbReference>